<feature type="domain" description="CO dehydrogenase/acetyl-CoA synthase delta subunit TIM barrel" evidence="2">
    <location>
        <begin position="47"/>
        <end position="138"/>
    </location>
</feature>
<sequence>MTDRVPGFQRWVDAGTGRAPQVGSTLTLADHLGACLARWGINRMTFMVPPGLYAIGAPDSEAPVVVTANYKMSYDIVRRALSGHNVWLLVLETYGINVWCAAGKGTFGTGELVRRIEKVGLAQVVSHRRLILPILGAAGVSAHRVQQRSGFRVVYATVRAADLPAYLDRGEATPAMRELRFNWYDRLVLIPVELVLAAKPVLPVTALVYLVARLFWGAHAAAAAALAVLGAVFIGIAIGPLLLPLLPGRSFAVKGACAGLVYCALLYALSGGAGWGGAATLACFLALPAVSSFYTLNFTGCTTYTSKSGVKKEMRLGLPIMAAALGAALFIVVAGRLFV</sequence>
<dbReference type="EMBL" id="JAEMHL010000008">
    <property type="protein sequence ID" value="MBJ6751520.1"/>
    <property type="molecule type" value="Genomic_DNA"/>
</dbReference>
<comment type="caution">
    <text evidence="3">The sequence shown here is derived from an EMBL/GenBank/DDBJ whole genome shotgun (WGS) entry which is preliminary data.</text>
</comment>
<keyword evidence="4" id="KW-1185">Reference proteome</keyword>
<organism evidence="3 4">
    <name type="scientific">Geomonas anaerohicana</name>
    <dbReference type="NCBI Taxonomy" id="2798583"/>
    <lineage>
        <taxon>Bacteria</taxon>
        <taxon>Pseudomonadati</taxon>
        <taxon>Thermodesulfobacteriota</taxon>
        <taxon>Desulfuromonadia</taxon>
        <taxon>Geobacterales</taxon>
        <taxon>Geobacteraceae</taxon>
        <taxon>Geomonas</taxon>
    </lineage>
</organism>
<gene>
    <name evidence="3" type="ORF">JFN91_14995</name>
</gene>
<keyword evidence="1" id="KW-0472">Membrane</keyword>
<evidence type="ECO:0000313" key="4">
    <source>
        <dbReference type="Proteomes" id="UP000614714"/>
    </source>
</evidence>
<protein>
    <submittedName>
        <fullName evidence="3">Acetyl-CoA synthase subunit gamma</fullName>
    </submittedName>
</protein>
<feature type="transmembrane region" description="Helical" evidence="1">
    <location>
        <begin position="275"/>
        <end position="296"/>
    </location>
</feature>
<evidence type="ECO:0000259" key="2">
    <source>
        <dbReference type="Pfam" id="PF03599"/>
    </source>
</evidence>
<keyword evidence="1" id="KW-1133">Transmembrane helix</keyword>
<dbReference type="NCBIfam" id="NF040863">
    <property type="entry name" value="HgcA_corrinoid"/>
    <property type="match status" value="1"/>
</dbReference>
<evidence type="ECO:0000313" key="3">
    <source>
        <dbReference type="EMBL" id="MBJ6751520.1"/>
    </source>
</evidence>
<reference evidence="3 4" key="1">
    <citation type="submission" date="2020-12" db="EMBL/GenBank/DDBJ databases">
        <title>Geomonas sp. Red421, isolated from paddy soil.</title>
        <authorList>
            <person name="Xu Z."/>
            <person name="Zhang Z."/>
            <person name="Masuda Y."/>
            <person name="Itoh H."/>
            <person name="Senoo K."/>
        </authorList>
    </citation>
    <scope>NUCLEOTIDE SEQUENCE [LARGE SCALE GENOMIC DNA]</scope>
    <source>
        <strain evidence="3 4">Red421</strain>
    </source>
</reference>
<feature type="transmembrane region" description="Helical" evidence="1">
    <location>
        <begin position="187"/>
        <end position="212"/>
    </location>
</feature>
<accession>A0ABS0YGU8</accession>
<feature type="transmembrane region" description="Helical" evidence="1">
    <location>
        <begin position="316"/>
        <end position="338"/>
    </location>
</feature>
<name>A0ABS0YGU8_9BACT</name>
<dbReference type="Gene3D" id="3.40.50.11600">
    <property type="match status" value="1"/>
</dbReference>
<dbReference type="InterPro" id="IPR016041">
    <property type="entry name" value="Ac-CoA_synth_d_su_TIM-brl"/>
</dbReference>
<keyword evidence="1" id="KW-0812">Transmembrane</keyword>
<proteinExistence type="predicted"/>
<feature type="transmembrane region" description="Helical" evidence="1">
    <location>
        <begin position="218"/>
        <end position="239"/>
    </location>
</feature>
<dbReference type="Pfam" id="PF03599">
    <property type="entry name" value="CdhD"/>
    <property type="match status" value="1"/>
</dbReference>
<dbReference type="Proteomes" id="UP000614714">
    <property type="component" value="Unassembled WGS sequence"/>
</dbReference>
<feature type="transmembrane region" description="Helical" evidence="1">
    <location>
        <begin position="251"/>
        <end position="269"/>
    </location>
</feature>
<evidence type="ECO:0000256" key="1">
    <source>
        <dbReference type="SAM" id="Phobius"/>
    </source>
</evidence>